<evidence type="ECO:0000256" key="12">
    <source>
        <dbReference type="SAM" id="Phobius"/>
    </source>
</evidence>
<feature type="transmembrane region" description="Helical" evidence="12">
    <location>
        <begin position="88"/>
        <end position="107"/>
    </location>
</feature>
<dbReference type="PANTHER" id="PTHR38674:SF1">
    <property type="entry name" value="ALKANE 1-MONOOXYGENASE 1"/>
    <property type="match status" value="1"/>
</dbReference>
<evidence type="ECO:0000313" key="14">
    <source>
        <dbReference type="EMBL" id="SEP87177.1"/>
    </source>
</evidence>
<evidence type="ECO:0000256" key="11">
    <source>
        <dbReference type="ARBA" id="ARBA00023136"/>
    </source>
</evidence>
<dbReference type="RefSeq" id="WP_093281818.1">
    <property type="nucleotide sequence ID" value="NZ_FOFS01000002.1"/>
</dbReference>
<keyword evidence="7 12" id="KW-1133">Transmembrane helix</keyword>
<proteinExistence type="inferred from homology"/>
<keyword evidence="6" id="KW-0479">Metal-binding</keyword>
<accession>A0A1H9BEM2</accession>
<keyword evidence="9" id="KW-0408">Iron</keyword>
<evidence type="ECO:0000256" key="6">
    <source>
        <dbReference type="ARBA" id="ARBA00022723"/>
    </source>
</evidence>
<feature type="transmembrane region" description="Helical" evidence="12">
    <location>
        <begin position="201"/>
        <end position="219"/>
    </location>
</feature>
<dbReference type="EMBL" id="FOFS01000002">
    <property type="protein sequence ID" value="SEP87177.1"/>
    <property type="molecule type" value="Genomic_DNA"/>
</dbReference>
<comment type="similarity">
    <text evidence="2">Belongs to the fatty acid desaturase type 1 family. AlkB subfamily.</text>
</comment>
<dbReference type="GO" id="GO:0006629">
    <property type="term" value="P:lipid metabolic process"/>
    <property type="evidence" value="ECO:0007669"/>
    <property type="project" value="InterPro"/>
</dbReference>
<dbReference type="InterPro" id="IPR005804">
    <property type="entry name" value="FA_desaturase_dom"/>
</dbReference>
<keyword evidence="10 14" id="KW-0503">Monooxygenase</keyword>
<dbReference type="Proteomes" id="UP000199233">
    <property type="component" value="Unassembled WGS sequence"/>
</dbReference>
<evidence type="ECO:0000256" key="8">
    <source>
        <dbReference type="ARBA" id="ARBA00023002"/>
    </source>
</evidence>
<evidence type="ECO:0000256" key="7">
    <source>
        <dbReference type="ARBA" id="ARBA00022989"/>
    </source>
</evidence>
<feature type="transmembrane region" description="Helical" evidence="12">
    <location>
        <begin position="12"/>
        <end position="40"/>
    </location>
</feature>
<comment type="subcellular location">
    <subcellularLocation>
        <location evidence="1">Cell inner membrane</location>
        <topology evidence="1">Multi-pass membrane protein</topology>
    </subcellularLocation>
</comment>
<evidence type="ECO:0000256" key="2">
    <source>
        <dbReference type="ARBA" id="ARBA00010823"/>
    </source>
</evidence>
<feature type="transmembrane region" description="Helical" evidence="12">
    <location>
        <begin position="61"/>
        <end position="82"/>
    </location>
</feature>
<evidence type="ECO:0000256" key="1">
    <source>
        <dbReference type="ARBA" id="ARBA00004429"/>
    </source>
</evidence>
<dbReference type="OrthoDB" id="4759734at2"/>
<evidence type="ECO:0000256" key="9">
    <source>
        <dbReference type="ARBA" id="ARBA00023004"/>
    </source>
</evidence>
<dbReference type="PANTHER" id="PTHR38674">
    <property type="entry name" value="ALKANE 1-MONOOXYGENASE 1"/>
    <property type="match status" value="1"/>
</dbReference>
<keyword evidence="3" id="KW-1003">Cell membrane</keyword>
<feature type="domain" description="Fatty acid desaturase" evidence="13">
    <location>
        <begin position="88"/>
        <end position="299"/>
    </location>
</feature>
<gene>
    <name evidence="14" type="ORF">SAMN04488038_10256</name>
</gene>
<dbReference type="SMR" id="A0A1H9BEM2"/>
<dbReference type="GO" id="GO:0005886">
    <property type="term" value="C:plasma membrane"/>
    <property type="evidence" value="ECO:0007669"/>
    <property type="project" value="UniProtKB-SubCell"/>
</dbReference>
<feature type="transmembrane region" description="Helical" evidence="12">
    <location>
        <begin position="301"/>
        <end position="319"/>
    </location>
</feature>
<dbReference type="GO" id="GO:0046872">
    <property type="term" value="F:metal ion binding"/>
    <property type="evidence" value="ECO:0007669"/>
    <property type="project" value="UniProtKB-KW"/>
</dbReference>
<evidence type="ECO:0000313" key="15">
    <source>
        <dbReference type="Proteomes" id="UP000199233"/>
    </source>
</evidence>
<sequence length="372" mass="42281">MDYLKYWTPVVVVGVAFLGFYLGGDWVWLGIGTFPVLAFLDSVFPRDFGVRKIQNARLANIPIWLCTLGPVCLYFAFAWRLSVEDLNGWQIAGGILSVAWMGVIPLVPAAHELYHMRGLLPRIVGHYGHLCIFDCTRDIAHVVGHHIDVATVHDGDTAARGKSLYAFTGRAVIESTRYSMRMECEALRKRGLHPWHLRHRVYRAALALLIFHALLHAIGGWRANLFGLAAQLISRVWVESFNYFQHYGVIRVPGAPIGRRHLWNHLHWFSRTCGFEITNHADHHLNSYQAFYKLVPHREAIPMPSVFVCFLAALIPPIWHELIIKPALKRWDAEFATPAERALAREQNRAAGWPDWQSEPELKVGQAHTVGV</sequence>
<dbReference type="InterPro" id="IPR033885">
    <property type="entry name" value="AlkB/XylM"/>
</dbReference>
<dbReference type="AlphaFoldDB" id="A0A1H9BEM2"/>
<evidence type="ECO:0000256" key="10">
    <source>
        <dbReference type="ARBA" id="ARBA00023033"/>
    </source>
</evidence>
<reference evidence="14 15" key="1">
    <citation type="submission" date="2016-10" db="EMBL/GenBank/DDBJ databases">
        <authorList>
            <person name="de Groot N.N."/>
        </authorList>
    </citation>
    <scope>NUCLEOTIDE SEQUENCE [LARGE SCALE GENOMIC DNA]</scope>
    <source>
        <strain evidence="14 15">DSM 25927</strain>
    </source>
</reference>
<name>A0A1H9BEM2_9GAMM</name>
<keyword evidence="15" id="KW-1185">Reference proteome</keyword>
<keyword evidence="8" id="KW-0560">Oxidoreductase</keyword>
<keyword evidence="4" id="KW-0997">Cell inner membrane</keyword>
<evidence type="ECO:0000259" key="13">
    <source>
        <dbReference type="Pfam" id="PF00487"/>
    </source>
</evidence>
<evidence type="ECO:0000256" key="4">
    <source>
        <dbReference type="ARBA" id="ARBA00022519"/>
    </source>
</evidence>
<dbReference type="GO" id="GO:0004497">
    <property type="term" value="F:monooxygenase activity"/>
    <property type="evidence" value="ECO:0007669"/>
    <property type="project" value="UniProtKB-KW"/>
</dbReference>
<keyword evidence="11 12" id="KW-0472">Membrane</keyword>
<evidence type="ECO:0000256" key="5">
    <source>
        <dbReference type="ARBA" id="ARBA00022692"/>
    </source>
</evidence>
<dbReference type="CDD" id="cd03512">
    <property type="entry name" value="Alkane-hydroxylase"/>
    <property type="match status" value="1"/>
</dbReference>
<keyword evidence="5 12" id="KW-0812">Transmembrane</keyword>
<dbReference type="Pfam" id="PF00487">
    <property type="entry name" value="FA_desaturase"/>
    <property type="match status" value="1"/>
</dbReference>
<evidence type="ECO:0000256" key="3">
    <source>
        <dbReference type="ARBA" id="ARBA00022475"/>
    </source>
</evidence>
<protein>
    <submittedName>
        <fullName evidence="14">Alkane 1-monooxygenase</fullName>
    </submittedName>
</protein>
<dbReference type="STRING" id="489703.SAMN04488038_10256"/>
<organism evidence="14 15">
    <name type="scientific">Solimonas aquatica</name>
    <dbReference type="NCBI Taxonomy" id="489703"/>
    <lineage>
        <taxon>Bacteria</taxon>
        <taxon>Pseudomonadati</taxon>
        <taxon>Pseudomonadota</taxon>
        <taxon>Gammaproteobacteria</taxon>
        <taxon>Nevskiales</taxon>
        <taxon>Nevskiaceae</taxon>
        <taxon>Solimonas</taxon>
    </lineage>
</organism>